<sequence length="309" mass="33145">MKANADEYWIPPTDSKSRPSDREDPDGSNWLSVSVGSETEVVIAFVGQSGPACIGNCTFVVDAPAVAEVVTTNVTANNVAFKVKGKAAGECSVEVKCNGKTLGWVHVWCAVATTINLEVASIVTPNSRAAAYVVADLESYINAIYADLFISVSITDKGPITVVPPAAGYLTSTRHYLALDTLVQAAATTAFTAPYRLLYYVNTGAFSGNYGIVPGGVGTGKAGFAFFDHDIQGSYNTMAHELGHSLNLSHPLHDSDGDEFPVRHRAGLAGGNVMPLDPWNLMGYKGTLPQRGPSRRDLRYRQWKKCRRV</sequence>
<evidence type="ECO:0000256" key="1">
    <source>
        <dbReference type="SAM" id="MobiDB-lite"/>
    </source>
</evidence>
<reference evidence="2 3" key="1">
    <citation type="submission" date="2020-08" db="EMBL/GenBank/DDBJ databases">
        <title>Genomic Encyclopedia of Type Strains, Phase IV (KMG-IV): sequencing the most valuable type-strain genomes for metagenomic binning, comparative biology and taxonomic classification.</title>
        <authorList>
            <person name="Goeker M."/>
        </authorList>
    </citation>
    <scope>NUCLEOTIDE SEQUENCE [LARGE SCALE GENOMIC DNA]</scope>
    <source>
        <strain evidence="2 3">DSM 101064</strain>
    </source>
</reference>
<dbReference type="Pfam" id="PF13582">
    <property type="entry name" value="Reprolysin_3"/>
    <property type="match status" value="1"/>
</dbReference>
<evidence type="ECO:0000313" key="2">
    <source>
        <dbReference type="EMBL" id="MBB5723904.1"/>
    </source>
</evidence>
<comment type="caution">
    <text evidence="2">The sequence shown here is derived from an EMBL/GenBank/DDBJ whole genome shotgun (WGS) entry which is preliminary data.</text>
</comment>
<gene>
    <name evidence="2" type="ORF">FHS72_003551</name>
</gene>
<dbReference type="Proteomes" id="UP000535415">
    <property type="component" value="Unassembled WGS sequence"/>
</dbReference>
<accession>A0A7W9BNS7</accession>
<proteinExistence type="predicted"/>
<dbReference type="RefSeq" id="WP_183531017.1">
    <property type="nucleotide sequence ID" value="NZ_JACIJM010000016.1"/>
</dbReference>
<dbReference type="SUPFAM" id="SSF55486">
    <property type="entry name" value="Metalloproteases ('zincins'), catalytic domain"/>
    <property type="match status" value="1"/>
</dbReference>
<keyword evidence="3" id="KW-1185">Reference proteome</keyword>
<feature type="region of interest" description="Disordered" evidence="1">
    <location>
        <begin position="1"/>
        <end position="28"/>
    </location>
</feature>
<dbReference type="AlphaFoldDB" id="A0A7W9BNS7"/>
<evidence type="ECO:0000313" key="3">
    <source>
        <dbReference type="Proteomes" id="UP000535415"/>
    </source>
</evidence>
<protein>
    <submittedName>
        <fullName evidence="2">Uncharacterized protein</fullName>
    </submittedName>
</protein>
<organism evidence="2 3">
    <name type="scientific">Yoonia ponticola</name>
    <dbReference type="NCBI Taxonomy" id="1524255"/>
    <lineage>
        <taxon>Bacteria</taxon>
        <taxon>Pseudomonadati</taxon>
        <taxon>Pseudomonadota</taxon>
        <taxon>Alphaproteobacteria</taxon>
        <taxon>Rhodobacterales</taxon>
        <taxon>Paracoccaceae</taxon>
        <taxon>Yoonia</taxon>
    </lineage>
</organism>
<dbReference type="EMBL" id="JACIJM010000016">
    <property type="protein sequence ID" value="MBB5723904.1"/>
    <property type="molecule type" value="Genomic_DNA"/>
</dbReference>
<name>A0A7W9BNS7_9RHOB</name>